<dbReference type="EMBL" id="LWBO01000003">
    <property type="protein sequence ID" value="OQP53277.1"/>
    <property type="molecule type" value="Genomic_DNA"/>
</dbReference>
<organism evidence="1 2">
    <name type="scientific">Niastella koreensis</name>
    <dbReference type="NCBI Taxonomy" id="354356"/>
    <lineage>
        <taxon>Bacteria</taxon>
        <taxon>Pseudomonadati</taxon>
        <taxon>Bacteroidota</taxon>
        <taxon>Chitinophagia</taxon>
        <taxon>Chitinophagales</taxon>
        <taxon>Chitinophagaceae</taxon>
        <taxon>Niastella</taxon>
    </lineage>
</organism>
<evidence type="ECO:0000313" key="2">
    <source>
        <dbReference type="Proteomes" id="UP000192277"/>
    </source>
</evidence>
<proteinExistence type="predicted"/>
<keyword evidence="2" id="KW-1185">Reference proteome</keyword>
<accession>A0ABX3P233</accession>
<reference evidence="1 2" key="1">
    <citation type="submission" date="2016-04" db="EMBL/GenBank/DDBJ databases">
        <authorList>
            <person name="Chen L."/>
            <person name="Zhuang W."/>
            <person name="Wang G."/>
        </authorList>
    </citation>
    <scope>NUCLEOTIDE SEQUENCE [LARGE SCALE GENOMIC DNA]</scope>
    <source>
        <strain evidence="2">GR20</strain>
    </source>
</reference>
<sequence length="74" mass="8966">MATMRGFMGQRTTKSESRRKMVCPKFEYHKARLKNLIRWLKSFKFRKFPFSKTSFYCFSNAAGRHLYSSNKYSY</sequence>
<evidence type="ECO:0000313" key="1">
    <source>
        <dbReference type="EMBL" id="OQP53277.1"/>
    </source>
</evidence>
<name>A0ABX3P233_9BACT</name>
<dbReference type="Proteomes" id="UP000192277">
    <property type="component" value="Unassembled WGS sequence"/>
</dbReference>
<gene>
    <name evidence="1" type="ORF">A4D02_23085</name>
</gene>
<comment type="caution">
    <text evidence="1">The sequence shown here is derived from an EMBL/GenBank/DDBJ whole genome shotgun (WGS) entry which is preliminary data.</text>
</comment>
<protein>
    <submittedName>
        <fullName evidence="1">Uncharacterized protein</fullName>
    </submittedName>
</protein>